<feature type="region of interest" description="Disordered" evidence="1">
    <location>
        <begin position="801"/>
        <end position="820"/>
    </location>
</feature>
<feature type="region of interest" description="Disordered" evidence="1">
    <location>
        <begin position="1165"/>
        <end position="1190"/>
    </location>
</feature>
<proteinExistence type="predicted"/>
<feature type="region of interest" description="Disordered" evidence="1">
    <location>
        <begin position="418"/>
        <end position="456"/>
    </location>
</feature>
<feature type="region of interest" description="Disordered" evidence="1">
    <location>
        <begin position="170"/>
        <end position="191"/>
    </location>
</feature>
<dbReference type="OrthoDB" id="267412at2759"/>
<keyword evidence="3" id="KW-1185">Reference proteome</keyword>
<protein>
    <submittedName>
        <fullName evidence="2">Uncharacterized protein</fullName>
    </submittedName>
</protein>
<dbReference type="Proteomes" id="UP000419144">
    <property type="component" value="Unassembled WGS sequence"/>
</dbReference>
<sequence length="1321" mass="140174">MQNVSVSTPSASSAAFVTYATWRTELERIVRLARSIAHDERMRTAVAVVTGESPIAGGIGADRRPSRSGMLSVPLMQPAATATAPSFLERILHSTSTNSIESPSASPVAVLPRTQEARIGKGVEAVSLLQLLALAEMPPSAGTRDISWPSSSAVKQRLYAEALEAVSISITSSSQGGSPEGGRSGNAGARSHSLISHSHAILPMRETASAPLSAAATPHTPFPASAGTWRSSGSGGDREGDFDLLFSRLKHQAVERSRGVHTVSSSSCSASSPTTVLLPPAAVVSAGLDAAREALDAADELLLRLRRQYRISTAPNGRLAEAQTLLVRATICREAQLYTDTIVHAVSRCCNTGQEVVEKPAHMRSSPCHRPSAVLPPAPSSALLGAVPQDWAALTSAESRDPLMNAIRRELGHFTQAPLHSPCTDAVAHGKGGSSGGGTEPRVSSSSPMSSSAPSTTSETTLFFLSASPQLKEALARWRQVVERQQRSLRMEEVHDYVAASQLFLAAAAEEQQLGGGGDTREPGELCCESPLMLATHGVTHVLRACSLLLSDTLLSKEVPYPATAVREMVTAAVSVVTTDALADELSNSRRGEKAVYSALPNQVALPPLLARAGPHATRVWMLLAQLASFLERSALQLPWDTKVMATDATSSTSLADNSSSSSTTQLLWELSAAVLLHRPFDALQALHDVVEHTFSHVAASAKVPSLRDLFSDYMSPPRARPSSSSCSSSPPAVAAALAAPSTSNAWIAHVQAQSGTLPLCLLSLHRAIAAAVRARHYAEALLDVEVGLHLLREQAERPGLVHSDGHKSEGTEEVSEETRTVDAAVVSAAEINYRRLVHWPKAESATQIQRLRSATVSTTKTVASTVTYLSDSVVLAILRVLLLFLTSPVASGEAVARLQQRQHSTAPWWRRATERCHASPPSSGTSSLSSPQECRHDDPLECAGDAVRCVAVSLTSALETLDSLTAQLQLLERHVILPQCSTARSTAASSKRSNVSCRGPLAAEARQPCAETQERFGASASEEAHLLPSLPNSEHRLEHAVATALKAATTGWTLCDARTPATSGIARSEAMKRAPTTAVDEATLTECLSSHDTEGDTSLQRFPRSVCTLTSSTRYQQLKHAHRSRLPFQVGSTACSVTPTDPGADASSTLARNGDELHDDSAHVADVHPEGRVEAHRDDKAEGGSRRATQSAALAELAQVVRELWMMVGALTLPLRAGSTCTTPPTAASVAAASTPLAPGESWFEESATTVMATSYGMRESWPACESGMSYTEARLALPTVEPRMERCLHVLGGRDRTVLILMRRLQTDLLFPAVCRPLA</sequence>
<feature type="compositionally biased region" description="Basic and acidic residues" evidence="1">
    <location>
        <begin position="804"/>
        <end position="820"/>
    </location>
</feature>
<feature type="region of interest" description="Disordered" evidence="1">
    <location>
        <begin position="210"/>
        <end position="236"/>
    </location>
</feature>
<comment type="caution">
    <text evidence="2">The sequence shown here is derived from an EMBL/GenBank/DDBJ whole genome shotgun (WGS) entry which is preliminary data.</text>
</comment>
<feature type="compositionally biased region" description="Low complexity" evidence="1">
    <location>
        <begin position="444"/>
        <end position="456"/>
    </location>
</feature>
<feature type="compositionally biased region" description="Basic and acidic residues" evidence="1">
    <location>
        <begin position="1165"/>
        <end position="1186"/>
    </location>
</feature>
<accession>A0A640KC60</accession>
<dbReference type="VEuPathDB" id="TriTrypDB:LtaPh_1203400"/>
<feature type="compositionally biased region" description="Low complexity" evidence="1">
    <location>
        <begin position="920"/>
        <end position="932"/>
    </location>
</feature>
<feature type="compositionally biased region" description="Low complexity" evidence="1">
    <location>
        <begin position="210"/>
        <end position="219"/>
    </location>
</feature>
<organism evidence="2 3">
    <name type="scientific">Leishmania tarentolae</name>
    <name type="common">Sauroleishmania tarentolae</name>
    <dbReference type="NCBI Taxonomy" id="5689"/>
    <lineage>
        <taxon>Eukaryota</taxon>
        <taxon>Discoba</taxon>
        <taxon>Euglenozoa</taxon>
        <taxon>Kinetoplastea</taxon>
        <taxon>Metakinetoplastina</taxon>
        <taxon>Trypanosomatida</taxon>
        <taxon>Trypanosomatidae</taxon>
        <taxon>Leishmaniinae</taxon>
        <taxon>Leishmania</taxon>
        <taxon>lizard Leishmania</taxon>
    </lineage>
</organism>
<reference evidence="2" key="1">
    <citation type="submission" date="2019-11" db="EMBL/GenBank/DDBJ databases">
        <title>Leishmania tarentolae CDS.</title>
        <authorList>
            <person name="Goto Y."/>
            <person name="Yamagishi J."/>
        </authorList>
    </citation>
    <scope>NUCLEOTIDE SEQUENCE [LARGE SCALE GENOMIC DNA]</scope>
    <source>
        <strain evidence="2">Parrot Tar II</strain>
    </source>
</reference>
<gene>
    <name evidence="2" type="ORF">LtaPh_1203400</name>
</gene>
<name>A0A640KC60_LEITA</name>
<dbReference type="EMBL" id="BLBS01000014">
    <property type="protein sequence ID" value="GET86771.1"/>
    <property type="molecule type" value="Genomic_DNA"/>
</dbReference>
<evidence type="ECO:0000256" key="1">
    <source>
        <dbReference type="SAM" id="MobiDB-lite"/>
    </source>
</evidence>
<evidence type="ECO:0000313" key="2">
    <source>
        <dbReference type="EMBL" id="GET86771.1"/>
    </source>
</evidence>
<feature type="region of interest" description="Disordered" evidence="1">
    <location>
        <begin position="911"/>
        <end position="936"/>
    </location>
</feature>
<feature type="compositionally biased region" description="Gly residues" evidence="1">
    <location>
        <begin position="430"/>
        <end position="439"/>
    </location>
</feature>
<evidence type="ECO:0000313" key="3">
    <source>
        <dbReference type="Proteomes" id="UP000419144"/>
    </source>
</evidence>